<dbReference type="EMBL" id="CYSB01000035">
    <property type="protein sequence ID" value="CUH68649.1"/>
    <property type="molecule type" value="Genomic_DNA"/>
</dbReference>
<dbReference type="OrthoDB" id="424426at2"/>
<reference evidence="1 3" key="1">
    <citation type="submission" date="2015-09" db="EMBL/GenBank/DDBJ databases">
        <authorList>
            <person name="Rodrigo-Torres L."/>
            <person name="Arahal D.R."/>
        </authorList>
    </citation>
    <scope>NUCLEOTIDE SEQUENCE [LARGE SCALE GENOMIC DNA]</scope>
    <source>
        <strain evidence="1 3">CECT 5118</strain>
    </source>
</reference>
<evidence type="ECO:0000313" key="1">
    <source>
        <dbReference type="EMBL" id="CUH68649.1"/>
    </source>
</evidence>
<sequence>MTTWITICDTCKLDDWEASGREQKDGEVLAELVEAAAADRADVQTRRVSCLMGCSHGCNVAIQGRDKLNYTLGRFEPGVEAAEAIVDYAALHAESASGQVPFRQWPQGVKGHFVTRHPPLPKPEVEAEAAE</sequence>
<dbReference type="InterPro" id="IPR012863">
    <property type="entry name" value="DUF1636"/>
</dbReference>
<organism evidence="2 4">
    <name type="scientific">Thalassovita autumnalis</name>
    <dbReference type="NCBI Taxonomy" id="2072972"/>
    <lineage>
        <taxon>Bacteria</taxon>
        <taxon>Pseudomonadati</taxon>
        <taxon>Pseudomonadota</taxon>
        <taxon>Alphaproteobacteria</taxon>
        <taxon>Rhodobacterales</taxon>
        <taxon>Roseobacteraceae</taxon>
        <taxon>Thalassovita</taxon>
    </lineage>
</organism>
<evidence type="ECO:0000313" key="2">
    <source>
        <dbReference type="EMBL" id="CUH74106.1"/>
    </source>
</evidence>
<reference evidence="2 4" key="2">
    <citation type="submission" date="2015-09" db="EMBL/GenBank/DDBJ databases">
        <authorList>
            <consortium name="Swine Surveillance"/>
        </authorList>
    </citation>
    <scope>NUCLEOTIDE SEQUENCE [LARGE SCALE GENOMIC DNA]</scope>
    <source>
        <strain evidence="2 4">5120</strain>
    </source>
</reference>
<name>A0A0P1FL67_9RHOB</name>
<keyword evidence="3" id="KW-1185">Reference proteome</keyword>
<dbReference type="EMBL" id="CYSC01000044">
    <property type="protein sequence ID" value="CUH74106.1"/>
    <property type="molecule type" value="Genomic_DNA"/>
</dbReference>
<dbReference type="RefSeq" id="WP_058245234.1">
    <property type="nucleotide sequence ID" value="NZ_CYSB01000035.1"/>
</dbReference>
<evidence type="ECO:0000313" key="4">
    <source>
        <dbReference type="Proteomes" id="UP000051887"/>
    </source>
</evidence>
<evidence type="ECO:0000313" key="3">
    <source>
        <dbReference type="Proteomes" id="UP000051086"/>
    </source>
</evidence>
<accession>A0A0P1FL67</accession>
<protein>
    <submittedName>
        <fullName evidence="1 2">Metal-binding protein</fullName>
    </submittedName>
</protein>
<dbReference type="AlphaFoldDB" id="A0A0P1FL67"/>
<dbReference type="Proteomes" id="UP000051086">
    <property type="component" value="Unassembled WGS sequence"/>
</dbReference>
<dbReference type="Proteomes" id="UP000051887">
    <property type="component" value="Unassembled WGS sequence"/>
</dbReference>
<gene>
    <name evidence="1" type="ORF">TL5118_02708</name>
    <name evidence="2" type="ORF">TL5120_03924</name>
</gene>
<dbReference type="Pfam" id="PF07845">
    <property type="entry name" value="DUF1636"/>
    <property type="match status" value="1"/>
</dbReference>
<proteinExistence type="predicted"/>